<dbReference type="PANTHER" id="PTHR32125:SF4">
    <property type="entry name" value="2-C-METHYL-D-ERYTHRITOL 4-PHOSPHATE CYTIDYLYLTRANSFERASE, CHLOROPLASTIC"/>
    <property type="match status" value="1"/>
</dbReference>
<dbReference type="PANTHER" id="PTHR32125">
    <property type="entry name" value="2-C-METHYL-D-ERYTHRITOL 4-PHOSPHATE CYTIDYLYLTRANSFERASE, CHLOROPLASTIC"/>
    <property type="match status" value="1"/>
</dbReference>
<gene>
    <name evidence="7 9" type="primary">ispD</name>
    <name evidence="9" type="ORF">ACFO3A_15255</name>
</gene>
<evidence type="ECO:0000256" key="6">
    <source>
        <dbReference type="ARBA" id="ARBA00023229"/>
    </source>
</evidence>
<evidence type="ECO:0000313" key="9">
    <source>
        <dbReference type="EMBL" id="MFC4623554.1"/>
    </source>
</evidence>
<dbReference type="EC" id="2.7.7.60" evidence="7"/>
<dbReference type="CDD" id="cd02516">
    <property type="entry name" value="CDP-ME_synthetase"/>
    <property type="match status" value="1"/>
</dbReference>
<evidence type="ECO:0000256" key="1">
    <source>
        <dbReference type="ARBA" id="ARBA00001282"/>
    </source>
</evidence>
<dbReference type="InterPro" id="IPR029044">
    <property type="entry name" value="Nucleotide-diphossugar_trans"/>
</dbReference>
<evidence type="ECO:0000256" key="3">
    <source>
        <dbReference type="ARBA" id="ARBA00009789"/>
    </source>
</evidence>
<feature type="site" description="Positions MEP for the nucleophilic attack" evidence="7">
    <location>
        <position position="236"/>
    </location>
</feature>
<dbReference type="Gene3D" id="3.90.550.10">
    <property type="entry name" value="Spore Coat Polysaccharide Biosynthesis Protein SpsA, Chain A"/>
    <property type="match status" value="1"/>
</dbReference>
<dbReference type="InterPro" id="IPR050088">
    <property type="entry name" value="IspD/TarI_cytidylyltransf_bact"/>
</dbReference>
<sequence>MSSASLAPSPFSSSVPDRNASRFWGVIPCAGNGTRAVAPGMGDPALPKQYQRLLGQPLVLHTLAAFAAVPQLVSTLVAVAPGDDFLNAYPGGSYFTVPCGGATRAQTVLGALRALQQRGAQAHDWVLVHDAARCLVTPLQIETLIAECQHDSVGGLLAHKIPDTLKTAVTGPGGVRVVATLERSDKWLAQTPQMFRLEPLLHALEKLGDAATDEASAMEAAGHRPKLVAGGAQNFKVTYPEDFALASAVLAYREGSSTTARFGESPPTRPERGNRFF</sequence>
<comment type="pathway">
    <text evidence="2 7">Isoprenoid biosynthesis; isopentenyl diphosphate biosynthesis via DXP pathway; isopentenyl diphosphate from 1-deoxy-D-xylulose 5-phosphate: step 2/6.</text>
</comment>
<dbReference type="RefSeq" id="WP_377728150.1">
    <property type="nucleotide sequence ID" value="NZ_JBHSEW010000020.1"/>
</dbReference>
<evidence type="ECO:0000256" key="5">
    <source>
        <dbReference type="ARBA" id="ARBA00022695"/>
    </source>
</evidence>
<feature type="region of interest" description="Disordered" evidence="8">
    <location>
        <begin position="257"/>
        <end position="277"/>
    </location>
</feature>
<dbReference type="PROSITE" id="PS01295">
    <property type="entry name" value="ISPD"/>
    <property type="match status" value="1"/>
</dbReference>
<dbReference type="Pfam" id="PF01128">
    <property type="entry name" value="IspD"/>
    <property type="match status" value="1"/>
</dbReference>
<comment type="function">
    <text evidence="7">Catalyzes the formation of 4-diphosphocytidyl-2-C-methyl-D-erythritol from CTP and 2-C-methyl-D-erythritol 4-phosphate (MEP).</text>
</comment>
<comment type="similarity">
    <text evidence="3 7">Belongs to the IspD/TarI cytidylyltransferase family. IspD subfamily.</text>
</comment>
<protein>
    <recommendedName>
        <fullName evidence="7">2-C-methyl-D-erythritol 4-phosphate cytidylyltransferase</fullName>
        <ecNumber evidence="7">2.7.7.60</ecNumber>
    </recommendedName>
    <alternativeName>
        <fullName evidence="7">4-diphosphocytidyl-2C-methyl-D-erythritol synthase</fullName>
    </alternativeName>
    <alternativeName>
        <fullName evidence="7">MEP cytidylyltransferase</fullName>
        <shortName evidence="7">MCT</shortName>
    </alternativeName>
</protein>
<dbReference type="NCBIfam" id="TIGR00453">
    <property type="entry name" value="ispD"/>
    <property type="match status" value="1"/>
</dbReference>
<dbReference type="SUPFAM" id="SSF53448">
    <property type="entry name" value="Nucleotide-diphospho-sugar transferases"/>
    <property type="match status" value="1"/>
</dbReference>
<keyword evidence="4 7" id="KW-0808">Transferase</keyword>
<evidence type="ECO:0000256" key="8">
    <source>
        <dbReference type="SAM" id="MobiDB-lite"/>
    </source>
</evidence>
<comment type="caution">
    <text evidence="9">The sequence shown here is derived from an EMBL/GenBank/DDBJ whole genome shotgun (WGS) entry which is preliminary data.</text>
</comment>
<dbReference type="EMBL" id="JBHSEW010000020">
    <property type="protein sequence ID" value="MFC4623554.1"/>
    <property type="molecule type" value="Genomic_DNA"/>
</dbReference>
<accession>A0ABV9H2I7</accession>
<proteinExistence type="inferred from homology"/>
<keyword evidence="10" id="KW-1185">Reference proteome</keyword>
<keyword evidence="5 7" id="KW-0548">Nucleotidyltransferase</keyword>
<reference evidence="10" key="1">
    <citation type="journal article" date="2019" name="Int. J. Syst. Evol. Microbiol.">
        <title>The Global Catalogue of Microorganisms (GCM) 10K type strain sequencing project: providing services to taxonomists for standard genome sequencing and annotation.</title>
        <authorList>
            <consortium name="The Broad Institute Genomics Platform"/>
            <consortium name="The Broad Institute Genome Sequencing Center for Infectious Disease"/>
            <person name="Wu L."/>
            <person name="Ma J."/>
        </authorList>
    </citation>
    <scope>NUCLEOTIDE SEQUENCE [LARGE SCALE GENOMIC DNA]</scope>
    <source>
        <strain evidence="10">JCM 11650</strain>
    </source>
</reference>
<keyword evidence="6 7" id="KW-0414">Isoprene biosynthesis</keyword>
<evidence type="ECO:0000256" key="4">
    <source>
        <dbReference type="ARBA" id="ARBA00022679"/>
    </source>
</evidence>
<feature type="site" description="Transition state stabilizer" evidence="7">
    <location>
        <position position="48"/>
    </location>
</feature>
<feature type="site" description="Transition state stabilizer" evidence="7">
    <location>
        <position position="35"/>
    </location>
</feature>
<name>A0ABV9H2I7_9BURK</name>
<dbReference type="InterPro" id="IPR001228">
    <property type="entry name" value="IspD"/>
</dbReference>
<dbReference type="HAMAP" id="MF_00108">
    <property type="entry name" value="IspD"/>
    <property type="match status" value="1"/>
</dbReference>
<comment type="catalytic activity">
    <reaction evidence="1 7">
        <text>2-C-methyl-D-erythritol 4-phosphate + CTP + H(+) = 4-CDP-2-C-methyl-D-erythritol + diphosphate</text>
        <dbReference type="Rhea" id="RHEA:13429"/>
        <dbReference type="ChEBI" id="CHEBI:15378"/>
        <dbReference type="ChEBI" id="CHEBI:33019"/>
        <dbReference type="ChEBI" id="CHEBI:37563"/>
        <dbReference type="ChEBI" id="CHEBI:57823"/>
        <dbReference type="ChEBI" id="CHEBI:58262"/>
        <dbReference type="EC" id="2.7.7.60"/>
    </reaction>
</comment>
<dbReference type="InterPro" id="IPR018294">
    <property type="entry name" value="ISPD_synthase_CS"/>
</dbReference>
<evidence type="ECO:0000256" key="7">
    <source>
        <dbReference type="HAMAP-Rule" id="MF_00108"/>
    </source>
</evidence>
<feature type="site" description="Positions MEP for the nucleophilic attack" evidence="7">
    <location>
        <position position="183"/>
    </location>
</feature>
<dbReference type="InterPro" id="IPR034683">
    <property type="entry name" value="IspD/TarI"/>
</dbReference>
<organism evidence="9 10">
    <name type="scientific">Comamonas nitrativorans</name>
    <dbReference type="NCBI Taxonomy" id="108437"/>
    <lineage>
        <taxon>Bacteria</taxon>
        <taxon>Pseudomonadati</taxon>
        <taxon>Pseudomonadota</taxon>
        <taxon>Betaproteobacteria</taxon>
        <taxon>Burkholderiales</taxon>
        <taxon>Comamonadaceae</taxon>
        <taxon>Comamonas</taxon>
    </lineage>
</organism>
<dbReference type="Proteomes" id="UP001595967">
    <property type="component" value="Unassembled WGS sequence"/>
</dbReference>
<evidence type="ECO:0000313" key="10">
    <source>
        <dbReference type="Proteomes" id="UP001595967"/>
    </source>
</evidence>
<evidence type="ECO:0000256" key="2">
    <source>
        <dbReference type="ARBA" id="ARBA00004787"/>
    </source>
</evidence>
<dbReference type="GO" id="GO:0050518">
    <property type="term" value="F:2-C-methyl-D-erythritol 4-phosphate cytidylyltransferase activity"/>
    <property type="evidence" value="ECO:0007669"/>
    <property type="project" value="UniProtKB-EC"/>
</dbReference>